<feature type="compositionally biased region" description="Polar residues" evidence="1">
    <location>
        <begin position="29"/>
        <end position="43"/>
    </location>
</feature>
<evidence type="ECO:0000313" key="4">
    <source>
        <dbReference type="Proteomes" id="UP001362999"/>
    </source>
</evidence>
<evidence type="ECO:0000256" key="1">
    <source>
        <dbReference type="SAM" id="MobiDB-lite"/>
    </source>
</evidence>
<dbReference type="Pfam" id="PF18717">
    <property type="entry name" value="CxC4"/>
    <property type="match status" value="1"/>
</dbReference>
<feature type="non-terminal residue" evidence="3">
    <location>
        <position position="844"/>
    </location>
</feature>
<feature type="domain" description="HMG" evidence="2">
    <location>
        <begin position="257"/>
        <end position="389"/>
    </location>
</feature>
<comment type="caution">
    <text evidence="3">The sequence shown here is derived from an EMBL/GenBank/DDBJ whole genome shotgun (WGS) entry which is preliminary data.</text>
</comment>
<feature type="region of interest" description="Disordered" evidence="1">
    <location>
        <begin position="1"/>
        <end position="57"/>
    </location>
</feature>
<feature type="region of interest" description="Disordered" evidence="1">
    <location>
        <begin position="480"/>
        <end position="522"/>
    </location>
</feature>
<feature type="compositionally biased region" description="Basic and acidic residues" evidence="1">
    <location>
        <begin position="511"/>
        <end position="522"/>
    </location>
</feature>
<feature type="compositionally biased region" description="Basic and acidic residues" evidence="1">
    <location>
        <begin position="45"/>
        <end position="57"/>
    </location>
</feature>
<dbReference type="EMBL" id="JAWWNJ010000051">
    <property type="protein sequence ID" value="KAK7016274.1"/>
    <property type="molecule type" value="Genomic_DNA"/>
</dbReference>
<protein>
    <recommendedName>
        <fullName evidence="2">HMG domain-containing protein</fullName>
    </recommendedName>
</protein>
<proteinExistence type="predicted"/>
<feature type="compositionally biased region" description="Acidic residues" evidence="1">
    <location>
        <begin position="487"/>
        <end position="503"/>
    </location>
</feature>
<reference evidence="3 4" key="1">
    <citation type="journal article" date="2024" name="J Genomics">
        <title>Draft genome sequencing and assembly of Favolaschia claudopus CIRM-BRFM 2984 isolated from oak limbs.</title>
        <authorList>
            <person name="Navarro D."/>
            <person name="Drula E."/>
            <person name="Chaduli D."/>
            <person name="Cazenave R."/>
            <person name="Ahrendt S."/>
            <person name="Wang J."/>
            <person name="Lipzen A."/>
            <person name="Daum C."/>
            <person name="Barry K."/>
            <person name="Grigoriev I.V."/>
            <person name="Favel A."/>
            <person name="Rosso M.N."/>
            <person name="Martin F."/>
        </authorList>
    </citation>
    <scope>NUCLEOTIDE SEQUENCE [LARGE SCALE GENOMIC DNA]</scope>
    <source>
        <strain evidence="3 4">CIRM-BRFM 2984</strain>
    </source>
</reference>
<name>A0AAW0AS59_9AGAR</name>
<dbReference type="PANTHER" id="PTHR34305:SF1">
    <property type="entry name" value="SWIM-TYPE DOMAIN-CONTAINING PROTEIN"/>
    <property type="match status" value="1"/>
</dbReference>
<dbReference type="InterPro" id="IPR040648">
    <property type="entry name" value="HMGXB3_CxC4"/>
</dbReference>
<dbReference type="PANTHER" id="PTHR34305">
    <property type="entry name" value="EXPRESSED PROTEIN"/>
    <property type="match status" value="1"/>
</dbReference>
<keyword evidence="4" id="KW-1185">Reference proteome</keyword>
<accession>A0AAW0AS59</accession>
<dbReference type="Proteomes" id="UP001362999">
    <property type="component" value="Unassembled WGS sequence"/>
</dbReference>
<evidence type="ECO:0000313" key="3">
    <source>
        <dbReference type="EMBL" id="KAK7016274.1"/>
    </source>
</evidence>
<sequence length="844" mass="94835">MNTDDHETPYITLETPPPSPTPQIHLDDSTPQSIRSFSFITPTRKQRDKENTRRQRRKIDSVQELPVHEETPEWDSAAVGLMAGSDPVWDSPERPVQQRMDNDAAVGVCEDQGYSEYCESIQEEAGAFYQIGADLFVVNGWDTQRKASKAKLHEGVFLNHFSAPSPNSRSLAGRVIVVHTGEDIGSGQWVCGKDANDRGATHEYVDNGSTIDYLVPQHRRSPVERKSVSYLTISPPLWAVVPSDPQFYERVPALEEAPEILSLDATSSCSCTNPRPLYNPACPIVKMNCTIYGLFRAWETQIELQRCSNTRCRHRFIGPDAREQGIFNYSNRLLFSHDLLNEYTAAYTSSETPFSAWVIVVSRRYSLYPGGAEHPFVTANIFRSVWFAFVKLQYLEGSMTCPRCGPSPENTIWDGVTLAFNRKHLLSTLEPPTTSQLDSVDRPTTRYVPNQQLVSNRTIRRLVRLVITGTPLTQQGIMTALSATSADTDDDEEEEDDEEDTENDSATPRVTRAERAAAKRQRELSERFEAIPRAVEGLTRACPSLGALFNAKFGEDSVVQNRPAADVYRRFFVQICAEESVLQMTTRPALNMLEAFVADPNTKTATSLVEIPALHELLSYEKAHGEHFSDRTLGICRWILERGTAVLSSLIKGPEPPRVNEFAVEKPWMETGCCYGLPKIRDRPRYPKLKHDINNDVGGKRGAKCSKFYSQYGERRLTGGIMCVWCTHSICYGFHCIPKGEGRNDVFSALVTRWETAPKRVIYDFACALGPYCMTREPEFFANTQFLIDDFHSVGHTKCSPAAFLKTHCNVDTRLSYINSSAGECGNSGLGRIRKSVSYMSQER</sequence>
<dbReference type="AlphaFoldDB" id="A0AAW0AS59"/>
<gene>
    <name evidence="3" type="ORF">R3P38DRAFT_3361401</name>
</gene>
<evidence type="ECO:0000259" key="2">
    <source>
        <dbReference type="Pfam" id="PF18717"/>
    </source>
</evidence>
<organism evidence="3 4">
    <name type="scientific">Favolaschia claudopus</name>
    <dbReference type="NCBI Taxonomy" id="2862362"/>
    <lineage>
        <taxon>Eukaryota</taxon>
        <taxon>Fungi</taxon>
        <taxon>Dikarya</taxon>
        <taxon>Basidiomycota</taxon>
        <taxon>Agaricomycotina</taxon>
        <taxon>Agaricomycetes</taxon>
        <taxon>Agaricomycetidae</taxon>
        <taxon>Agaricales</taxon>
        <taxon>Marasmiineae</taxon>
        <taxon>Mycenaceae</taxon>
        <taxon>Favolaschia</taxon>
    </lineage>
</organism>